<dbReference type="Gene3D" id="1.10.490.10">
    <property type="entry name" value="Globins"/>
    <property type="match status" value="1"/>
</dbReference>
<dbReference type="GO" id="GO:0019825">
    <property type="term" value="F:oxygen binding"/>
    <property type="evidence" value="ECO:0007669"/>
    <property type="project" value="InterPro"/>
</dbReference>
<protein>
    <recommendedName>
        <fullName evidence="7">Globin domain-containing protein</fullName>
    </recommendedName>
</protein>
<dbReference type="PANTHER" id="PTHR46458">
    <property type="entry name" value="BLR2807 PROTEIN"/>
    <property type="match status" value="1"/>
</dbReference>
<feature type="domain" description="Globin" evidence="7">
    <location>
        <begin position="28"/>
        <end position="177"/>
    </location>
</feature>
<name>A0AAD9JTD9_RIDPI</name>
<dbReference type="InterPro" id="IPR009050">
    <property type="entry name" value="Globin-like_sf"/>
</dbReference>
<dbReference type="CDD" id="cd01040">
    <property type="entry name" value="Mb-like"/>
    <property type="match status" value="1"/>
</dbReference>
<gene>
    <name evidence="8" type="ORF">NP493_1765g00004</name>
</gene>
<dbReference type="Proteomes" id="UP001209878">
    <property type="component" value="Unassembled WGS sequence"/>
</dbReference>
<dbReference type="InterPro" id="IPR012292">
    <property type="entry name" value="Globin/Proto"/>
</dbReference>
<dbReference type="InterPro" id="IPR044399">
    <property type="entry name" value="Mb-like_M"/>
</dbReference>
<keyword evidence="2 6" id="KW-0349">Heme</keyword>
<dbReference type="GO" id="GO:0020037">
    <property type="term" value="F:heme binding"/>
    <property type="evidence" value="ECO:0007669"/>
    <property type="project" value="InterPro"/>
</dbReference>
<keyword evidence="1 6" id="KW-0813">Transport</keyword>
<evidence type="ECO:0000256" key="2">
    <source>
        <dbReference type="ARBA" id="ARBA00022617"/>
    </source>
</evidence>
<evidence type="ECO:0000313" key="9">
    <source>
        <dbReference type="Proteomes" id="UP001209878"/>
    </source>
</evidence>
<proteinExistence type="inferred from homology"/>
<organism evidence="8 9">
    <name type="scientific">Ridgeia piscesae</name>
    <name type="common">Tubeworm</name>
    <dbReference type="NCBI Taxonomy" id="27915"/>
    <lineage>
        <taxon>Eukaryota</taxon>
        <taxon>Metazoa</taxon>
        <taxon>Spiralia</taxon>
        <taxon>Lophotrochozoa</taxon>
        <taxon>Annelida</taxon>
        <taxon>Polychaeta</taxon>
        <taxon>Sedentaria</taxon>
        <taxon>Canalipalpata</taxon>
        <taxon>Sabellida</taxon>
        <taxon>Siboglinidae</taxon>
        <taxon>Ridgeia</taxon>
    </lineage>
</organism>
<evidence type="ECO:0000259" key="7">
    <source>
        <dbReference type="PROSITE" id="PS01033"/>
    </source>
</evidence>
<sequence>MGCSSSSVALVTSIESGDADSKPQQTGLFTVRQKIVISRTWAHLSDDPTGYGTKVFLYIFGTYPFIKTLFPVLADLEGDELVCNSNFKAHATRFMQAVDAVVENIDDPDGVMGPFLVGLGRQHVTFGGFKPEYFDAFEEAMTTVWAAELGAKFDEPARQAWTIVFQFIMQKLREGYQLQMAESKK</sequence>
<dbReference type="AlphaFoldDB" id="A0AAD9JTD9"/>
<keyword evidence="9" id="KW-1185">Reference proteome</keyword>
<dbReference type="EMBL" id="JAODUO010001769">
    <property type="protein sequence ID" value="KAK2158804.1"/>
    <property type="molecule type" value="Genomic_DNA"/>
</dbReference>
<comment type="similarity">
    <text evidence="6">Belongs to the globin family.</text>
</comment>
<dbReference type="InterPro" id="IPR000971">
    <property type="entry name" value="Globin"/>
</dbReference>
<evidence type="ECO:0000256" key="6">
    <source>
        <dbReference type="RuleBase" id="RU000356"/>
    </source>
</evidence>
<dbReference type="PANTHER" id="PTHR46458:SF1">
    <property type="entry name" value="GEO09476P1"/>
    <property type="match status" value="1"/>
</dbReference>
<evidence type="ECO:0000256" key="3">
    <source>
        <dbReference type="ARBA" id="ARBA00022621"/>
    </source>
</evidence>
<dbReference type="GO" id="GO:0046872">
    <property type="term" value="F:metal ion binding"/>
    <property type="evidence" value="ECO:0007669"/>
    <property type="project" value="UniProtKB-KW"/>
</dbReference>
<dbReference type="Pfam" id="PF00042">
    <property type="entry name" value="Globin"/>
    <property type="match status" value="1"/>
</dbReference>
<keyword evidence="4" id="KW-0479">Metal-binding</keyword>
<keyword evidence="5" id="KW-0408">Iron</keyword>
<dbReference type="GO" id="GO:0005344">
    <property type="term" value="F:oxygen carrier activity"/>
    <property type="evidence" value="ECO:0007669"/>
    <property type="project" value="UniProtKB-KW"/>
</dbReference>
<dbReference type="InterPro" id="IPR050532">
    <property type="entry name" value="Globin-like_OT"/>
</dbReference>
<accession>A0AAD9JTD9</accession>
<reference evidence="8" key="1">
    <citation type="journal article" date="2023" name="Mol. Biol. Evol.">
        <title>Third-Generation Sequencing Reveals the Adaptive Role of the Epigenome in Three Deep-Sea Polychaetes.</title>
        <authorList>
            <person name="Perez M."/>
            <person name="Aroh O."/>
            <person name="Sun Y."/>
            <person name="Lan Y."/>
            <person name="Juniper S.K."/>
            <person name="Young C.R."/>
            <person name="Angers B."/>
            <person name="Qian P.Y."/>
        </authorList>
    </citation>
    <scope>NUCLEOTIDE SEQUENCE</scope>
    <source>
        <strain evidence="8">R07B-5</strain>
    </source>
</reference>
<evidence type="ECO:0000256" key="1">
    <source>
        <dbReference type="ARBA" id="ARBA00022448"/>
    </source>
</evidence>
<evidence type="ECO:0000313" key="8">
    <source>
        <dbReference type="EMBL" id="KAK2158804.1"/>
    </source>
</evidence>
<evidence type="ECO:0000256" key="5">
    <source>
        <dbReference type="ARBA" id="ARBA00023004"/>
    </source>
</evidence>
<comment type="caution">
    <text evidence="8">The sequence shown here is derived from an EMBL/GenBank/DDBJ whole genome shotgun (WGS) entry which is preliminary data.</text>
</comment>
<dbReference type="SUPFAM" id="SSF46458">
    <property type="entry name" value="Globin-like"/>
    <property type="match status" value="1"/>
</dbReference>
<dbReference type="PROSITE" id="PS01033">
    <property type="entry name" value="GLOBIN"/>
    <property type="match status" value="1"/>
</dbReference>
<keyword evidence="3 6" id="KW-0561">Oxygen transport</keyword>
<evidence type="ECO:0000256" key="4">
    <source>
        <dbReference type="ARBA" id="ARBA00022723"/>
    </source>
</evidence>